<dbReference type="AlphaFoldDB" id="A0A4Y4BE97"/>
<dbReference type="InterPro" id="IPR029016">
    <property type="entry name" value="GAF-like_dom_sf"/>
</dbReference>
<dbReference type="SUPFAM" id="SSF55781">
    <property type="entry name" value="GAF domain-like"/>
    <property type="match status" value="1"/>
</dbReference>
<evidence type="ECO:0000313" key="1">
    <source>
        <dbReference type="EMBL" id="GEC76963.1"/>
    </source>
</evidence>
<protein>
    <submittedName>
        <fullName evidence="1">Uncharacterized protein</fullName>
    </submittedName>
</protein>
<name>A0A4Y4BE97_MICMQ</name>
<proteinExistence type="predicted"/>
<dbReference type="Proteomes" id="UP000317410">
    <property type="component" value="Unassembled WGS sequence"/>
</dbReference>
<dbReference type="Gene3D" id="3.30.450.40">
    <property type="match status" value="1"/>
</dbReference>
<organism evidence="1 2">
    <name type="scientific">Microbacterium maritypicum</name>
    <name type="common">Microbacterium liquefaciens</name>
    <dbReference type="NCBI Taxonomy" id="33918"/>
    <lineage>
        <taxon>Bacteria</taxon>
        <taxon>Bacillati</taxon>
        <taxon>Actinomycetota</taxon>
        <taxon>Actinomycetes</taxon>
        <taxon>Micrococcales</taxon>
        <taxon>Microbacteriaceae</taxon>
        <taxon>Microbacterium</taxon>
    </lineage>
</organism>
<sequence>MFTELVRNVADMPDKGKADRAADFGRLVKQAVSAIAWLLHADIVGVRAVVYQVSDDDSRMEVVDWAAGNHRAAPQPFIRGTDRGDKAFATLRAGESLFVDDISKAPEQWAGSGDGYNTFITTPIASPTVGYGLLTVDAPETDSLTEDDENDLRLVAGILAMIFAEKHRRSPGRAAAPSA</sequence>
<accession>A0A4Y4BE97</accession>
<evidence type="ECO:0000313" key="2">
    <source>
        <dbReference type="Proteomes" id="UP000317410"/>
    </source>
</evidence>
<gene>
    <name evidence="1" type="ORF">MLI01_31080</name>
</gene>
<dbReference type="RefSeq" id="WP_141388155.1">
    <property type="nucleotide sequence ID" value="NZ_BJNQ01000031.1"/>
</dbReference>
<comment type="caution">
    <text evidence="1">The sequence shown here is derived from an EMBL/GenBank/DDBJ whole genome shotgun (WGS) entry which is preliminary data.</text>
</comment>
<reference evidence="1 2" key="1">
    <citation type="submission" date="2019-06" db="EMBL/GenBank/DDBJ databases">
        <title>Whole genome shotgun sequence of Microbacterium liquefaciens NBRC 15037.</title>
        <authorList>
            <person name="Hosoyama A."/>
            <person name="Uohara A."/>
            <person name="Ohji S."/>
            <person name="Ichikawa N."/>
        </authorList>
    </citation>
    <scope>NUCLEOTIDE SEQUENCE [LARGE SCALE GENOMIC DNA]</scope>
    <source>
        <strain evidence="1 2">NBRC 15037</strain>
    </source>
</reference>
<dbReference type="EMBL" id="BJNQ01000031">
    <property type="protein sequence ID" value="GEC76963.1"/>
    <property type="molecule type" value="Genomic_DNA"/>
</dbReference>